<keyword evidence="3" id="KW-1185">Reference proteome</keyword>
<name>E3KSW8_PUCGT</name>
<dbReference type="RefSeq" id="XP_003331773.1">
    <property type="nucleotide sequence ID" value="XM_003331725.1"/>
</dbReference>
<reference key="1">
    <citation type="submission" date="2007-01" db="EMBL/GenBank/DDBJ databases">
        <title>The Genome Sequence of Puccinia graminis f. sp. tritici Strain CRL 75-36-700-3.</title>
        <authorList>
            <consortium name="The Broad Institute Genome Sequencing Platform"/>
            <person name="Birren B."/>
            <person name="Lander E."/>
            <person name="Galagan J."/>
            <person name="Nusbaum C."/>
            <person name="Devon K."/>
            <person name="Cuomo C."/>
            <person name="Jaffe D."/>
            <person name="Butler J."/>
            <person name="Alvarez P."/>
            <person name="Gnerre S."/>
            <person name="Grabherr M."/>
            <person name="Mauceli E."/>
            <person name="Brockman W."/>
            <person name="Young S."/>
            <person name="LaButti K."/>
            <person name="Sykes S."/>
            <person name="DeCaprio D."/>
            <person name="Crawford M."/>
            <person name="Koehrsen M."/>
            <person name="Engels R."/>
            <person name="Montgomery P."/>
            <person name="Pearson M."/>
            <person name="Howarth C."/>
            <person name="Larson L."/>
            <person name="White J."/>
            <person name="Zeng Q."/>
            <person name="Kodira C."/>
            <person name="Yandava C."/>
            <person name="Alvarado L."/>
            <person name="O'Leary S."/>
            <person name="Szabo L."/>
            <person name="Dean R."/>
            <person name="Schein J."/>
        </authorList>
    </citation>
    <scope>NUCLEOTIDE SEQUENCE</scope>
    <source>
        <strain>CRL 75-36-700-3</strain>
    </source>
</reference>
<sequence length="242" mass="26763">MEIPILQESIPLFFTCCLTQPSSQRGRPLQHPSPSSSIHPEKKVLAAPLFKFKPSVLINNSPPPPTCPHPCPSKSPPMAHGLEETSQHSRPGGILPVLKTRRNPSRLQGLKGLEGHGLLSQLSSAFSITCVRGWIPPRHQDHKVLTTDYGVSKAWRLLVFETVKASKAGRFPPGHQGHSSLKGLEVKLLALQARVKQHPSDLDTAYWTKLTNWNCRMPPGPPVWSPHRVNLMIQLTPPTRSC</sequence>
<evidence type="ECO:0000256" key="1">
    <source>
        <dbReference type="SAM" id="MobiDB-lite"/>
    </source>
</evidence>
<dbReference type="Proteomes" id="UP000008783">
    <property type="component" value="Unassembled WGS sequence"/>
</dbReference>
<feature type="compositionally biased region" description="Pro residues" evidence="1">
    <location>
        <begin position="63"/>
        <end position="75"/>
    </location>
</feature>
<protein>
    <submittedName>
        <fullName evidence="2">Uncharacterized protein</fullName>
    </submittedName>
</protein>
<gene>
    <name evidence="2" type="ORF">PGTG_13582</name>
</gene>
<accession>E3KSW8</accession>
<organism evidence="2 3">
    <name type="scientific">Puccinia graminis f. sp. tritici (strain CRL 75-36-700-3 / race SCCL)</name>
    <name type="common">Black stem rust fungus</name>
    <dbReference type="NCBI Taxonomy" id="418459"/>
    <lineage>
        <taxon>Eukaryota</taxon>
        <taxon>Fungi</taxon>
        <taxon>Dikarya</taxon>
        <taxon>Basidiomycota</taxon>
        <taxon>Pucciniomycotina</taxon>
        <taxon>Pucciniomycetes</taxon>
        <taxon>Pucciniales</taxon>
        <taxon>Pucciniaceae</taxon>
        <taxon>Puccinia</taxon>
    </lineage>
</organism>
<proteinExistence type="predicted"/>
<dbReference type="InParanoid" id="E3KSW8"/>
<dbReference type="GeneID" id="10537919"/>
<feature type="region of interest" description="Disordered" evidence="1">
    <location>
        <begin position="63"/>
        <end position="98"/>
    </location>
</feature>
<dbReference type="VEuPathDB" id="FungiDB:PGTG_13582"/>
<dbReference type="EMBL" id="DS178306">
    <property type="protein sequence ID" value="EFP87354.1"/>
    <property type="molecule type" value="Genomic_DNA"/>
</dbReference>
<reference evidence="3" key="2">
    <citation type="journal article" date="2011" name="Proc. Natl. Acad. Sci. U.S.A.">
        <title>Obligate biotrophy features unraveled by the genomic analysis of rust fungi.</title>
        <authorList>
            <person name="Duplessis S."/>
            <person name="Cuomo C.A."/>
            <person name="Lin Y.-C."/>
            <person name="Aerts A."/>
            <person name="Tisserant E."/>
            <person name="Veneault-Fourrey C."/>
            <person name="Joly D.L."/>
            <person name="Hacquard S."/>
            <person name="Amselem J."/>
            <person name="Cantarel B.L."/>
            <person name="Chiu R."/>
            <person name="Coutinho P.M."/>
            <person name="Feau N."/>
            <person name="Field M."/>
            <person name="Frey P."/>
            <person name="Gelhaye E."/>
            <person name="Goldberg J."/>
            <person name="Grabherr M.G."/>
            <person name="Kodira C.D."/>
            <person name="Kohler A."/>
            <person name="Kuees U."/>
            <person name="Lindquist E.A."/>
            <person name="Lucas S.M."/>
            <person name="Mago R."/>
            <person name="Mauceli E."/>
            <person name="Morin E."/>
            <person name="Murat C."/>
            <person name="Pangilinan J.L."/>
            <person name="Park R."/>
            <person name="Pearson M."/>
            <person name="Quesneville H."/>
            <person name="Rouhier N."/>
            <person name="Sakthikumar S."/>
            <person name="Salamov A.A."/>
            <person name="Schmutz J."/>
            <person name="Selles B."/>
            <person name="Shapiro H."/>
            <person name="Tanguay P."/>
            <person name="Tuskan G.A."/>
            <person name="Henrissat B."/>
            <person name="Van de Peer Y."/>
            <person name="Rouze P."/>
            <person name="Ellis J.G."/>
            <person name="Dodds P.N."/>
            <person name="Schein J.E."/>
            <person name="Zhong S."/>
            <person name="Hamelin R.C."/>
            <person name="Grigoriev I.V."/>
            <person name="Szabo L.J."/>
            <person name="Martin F."/>
        </authorList>
    </citation>
    <scope>NUCLEOTIDE SEQUENCE [LARGE SCALE GENOMIC DNA]</scope>
    <source>
        <strain evidence="3">CRL 75-36-700-3 / race SCCL</strain>
    </source>
</reference>
<dbReference type="KEGG" id="pgr:PGTG_13582"/>
<dbReference type="AlphaFoldDB" id="E3KSW8"/>
<evidence type="ECO:0000313" key="3">
    <source>
        <dbReference type="Proteomes" id="UP000008783"/>
    </source>
</evidence>
<dbReference type="HOGENOM" id="CLU_1147668_0_0_1"/>
<evidence type="ECO:0000313" key="2">
    <source>
        <dbReference type="EMBL" id="EFP87354.1"/>
    </source>
</evidence>